<dbReference type="SUPFAM" id="SSF52833">
    <property type="entry name" value="Thioredoxin-like"/>
    <property type="match status" value="1"/>
</dbReference>
<comment type="caution">
    <text evidence="1">The sequence shown here is derived from an EMBL/GenBank/DDBJ whole genome shotgun (WGS) entry which is preliminary data.</text>
</comment>
<evidence type="ECO:0000313" key="2">
    <source>
        <dbReference type="Proteomes" id="UP000054858"/>
    </source>
</evidence>
<dbReference type="EMBL" id="LNYP01000024">
    <property type="protein sequence ID" value="KTD38773.1"/>
    <property type="molecule type" value="Genomic_DNA"/>
</dbReference>
<sequence length="178" mass="20414">MKIIWRQYFIPISLVLLFAAPGFFAYVFYQHPQWLGATKTNKGKWLKPPILISRSETAAKWRMLLWNPQGCEKQCMQQLNKLARIRLALGRHLYEVESGLLISIDAPSLSAELADILRDQDIHVLKLTAGDLKVLSILPRVPQIYLESPDGFLVLAYSTEAKPEDIFHDVKRLLNTKE</sequence>
<evidence type="ECO:0008006" key="3">
    <source>
        <dbReference type="Google" id="ProtNLM"/>
    </source>
</evidence>
<dbReference type="InterPro" id="IPR036249">
    <property type="entry name" value="Thioredoxin-like_sf"/>
</dbReference>
<protein>
    <recommendedName>
        <fullName evidence="3">Transmembrane protein</fullName>
    </recommendedName>
</protein>
<dbReference type="RefSeq" id="WP_035895419.1">
    <property type="nucleotide sequence ID" value="NZ_KV441803.1"/>
</dbReference>
<accession>A0A0W0X2H2</accession>
<gene>
    <name evidence="1" type="ORF">Loak_1261</name>
</gene>
<organism evidence="1 2">
    <name type="scientific">Legionella oakridgensis</name>
    <dbReference type="NCBI Taxonomy" id="29423"/>
    <lineage>
        <taxon>Bacteria</taxon>
        <taxon>Pseudomonadati</taxon>
        <taxon>Pseudomonadota</taxon>
        <taxon>Gammaproteobacteria</taxon>
        <taxon>Legionellales</taxon>
        <taxon>Legionellaceae</taxon>
        <taxon>Legionella</taxon>
    </lineage>
</organism>
<dbReference type="Proteomes" id="UP000054858">
    <property type="component" value="Unassembled WGS sequence"/>
</dbReference>
<dbReference type="PATRIC" id="fig|29423.5.peg.1319"/>
<proteinExistence type="predicted"/>
<reference evidence="1 2" key="1">
    <citation type="submission" date="2015-11" db="EMBL/GenBank/DDBJ databases">
        <title>Genomic analysis of 38 Legionella species identifies large and diverse effector repertoires.</title>
        <authorList>
            <person name="Burstein D."/>
            <person name="Amaro F."/>
            <person name="Zusman T."/>
            <person name="Lifshitz Z."/>
            <person name="Cohen O."/>
            <person name="Gilbert J.A."/>
            <person name="Pupko T."/>
            <person name="Shuman H.A."/>
            <person name="Segal G."/>
        </authorList>
    </citation>
    <scope>NUCLEOTIDE SEQUENCE [LARGE SCALE GENOMIC DNA]</scope>
    <source>
        <strain evidence="1 2">Oak Ridge-10</strain>
    </source>
</reference>
<evidence type="ECO:0000313" key="1">
    <source>
        <dbReference type="EMBL" id="KTD38773.1"/>
    </source>
</evidence>
<name>A0A0W0X2H2_9GAMM</name>
<dbReference type="AlphaFoldDB" id="A0A0W0X2H2"/>